<gene>
    <name evidence="1" type="ORF">J2Z18_000438</name>
</gene>
<name>A0ABS4F536_9BACL</name>
<organism evidence="1 2">
    <name type="scientific">Paenibacillus lactis</name>
    <dbReference type="NCBI Taxonomy" id="228574"/>
    <lineage>
        <taxon>Bacteria</taxon>
        <taxon>Bacillati</taxon>
        <taxon>Bacillota</taxon>
        <taxon>Bacilli</taxon>
        <taxon>Bacillales</taxon>
        <taxon>Paenibacillaceae</taxon>
        <taxon>Paenibacillus</taxon>
    </lineage>
</organism>
<protein>
    <submittedName>
        <fullName evidence="1">Dynactin complex subunit</fullName>
    </submittedName>
</protein>
<dbReference type="Pfam" id="PF20292">
    <property type="entry name" value="MC7"/>
    <property type="match status" value="1"/>
</dbReference>
<comment type="caution">
    <text evidence="1">The sequence shown here is derived from an EMBL/GenBank/DDBJ whole genome shotgun (WGS) entry which is preliminary data.</text>
</comment>
<dbReference type="Proteomes" id="UP000706926">
    <property type="component" value="Unassembled WGS sequence"/>
</dbReference>
<keyword evidence="2" id="KW-1185">Reference proteome</keyword>
<evidence type="ECO:0000313" key="2">
    <source>
        <dbReference type="Proteomes" id="UP000706926"/>
    </source>
</evidence>
<evidence type="ECO:0000313" key="1">
    <source>
        <dbReference type="EMBL" id="MBP1891369.1"/>
    </source>
</evidence>
<sequence length="80" mass="9273">MIVPNKIISFENSIINRMLIILEMLRINKNYRVADLFVELGPEFEGIDEFIYSLDVLFLLDVIDLDTDSGVIQYVKTDSM</sequence>
<dbReference type="EMBL" id="JAGGKI010000001">
    <property type="protein sequence ID" value="MBP1891369.1"/>
    <property type="molecule type" value="Genomic_DNA"/>
</dbReference>
<reference evidence="1 2" key="1">
    <citation type="submission" date="2021-03" db="EMBL/GenBank/DDBJ databases">
        <title>Genomic Encyclopedia of Type Strains, Phase IV (KMG-IV): sequencing the most valuable type-strain genomes for metagenomic binning, comparative biology and taxonomic classification.</title>
        <authorList>
            <person name="Goeker M."/>
        </authorList>
    </citation>
    <scope>NUCLEOTIDE SEQUENCE [LARGE SCALE GENOMIC DNA]</scope>
    <source>
        <strain evidence="1 2">DSM 15596</strain>
    </source>
</reference>
<accession>A0ABS4F536</accession>
<dbReference type="GeneID" id="95402492"/>
<dbReference type="InterPro" id="IPR046900">
    <property type="entry name" value="ABC-3C_MC7"/>
</dbReference>
<proteinExistence type="predicted"/>
<dbReference type="RefSeq" id="WP_210094110.1">
    <property type="nucleotide sequence ID" value="NZ_CP139098.1"/>
</dbReference>